<dbReference type="RefSeq" id="WP_053379535.1">
    <property type="nucleotide sequence ID" value="NZ_CP011801.1"/>
</dbReference>
<gene>
    <name evidence="5" type="ORF">NITMOv2_1937</name>
</gene>
<dbReference type="Pfam" id="PF09278">
    <property type="entry name" value="MerR-DNA-bind"/>
    <property type="match status" value="1"/>
</dbReference>
<dbReference type="PROSITE" id="PS50937">
    <property type="entry name" value="HTH_MERR_2"/>
    <property type="match status" value="1"/>
</dbReference>
<evidence type="ECO:0000313" key="6">
    <source>
        <dbReference type="Proteomes" id="UP000069205"/>
    </source>
</evidence>
<dbReference type="SUPFAM" id="SSF46955">
    <property type="entry name" value="Putative DNA-binding domain"/>
    <property type="match status" value="1"/>
</dbReference>
<dbReference type="STRING" id="42253.NITMOv2_1937"/>
<protein>
    <submittedName>
        <fullName evidence="5">Transcriptional regulator, MerR family</fullName>
    </submittedName>
</protein>
<evidence type="ECO:0000256" key="1">
    <source>
        <dbReference type="ARBA" id="ARBA00023015"/>
    </source>
</evidence>
<dbReference type="OrthoDB" id="9802944at2"/>
<dbReference type="KEGG" id="nmv:NITMOv2_1937"/>
<dbReference type="Gene3D" id="1.10.1660.10">
    <property type="match status" value="1"/>
</dbReference>
<keyword evidence="1" id="KW-0805">Transcription regulation</keyword>
<sequence length="146" mass="16835">MSSELTIGQVAGATGITVQTVRYYERLHLLKPIARRPSGYRLYSRDEIRRLHFIKNAQALGFTLREIRELLNLRVNASAPRGAVQRKAREKLAEVNRKVRQLQALGRSLRTLIRSCESGTLEARCPIIHNLEEHRRRHNDDSQATR</sequence>
<evidence type="ECO:0000256" key="2">
    <source>
        <dbReference type="ARBA" id="ARBA00023125"/>
    </source>
</evidence>
<keyword evidence="6" id="KW-1185">Reference proteome</keyword>
<name>A0A0K2GBL1_NITMO</name>
<dbReference type="CDD" id="cd04770">
    <property type="entry name" value="HTH_HMRTR"/>
    <property type="match status" value="1"/>
</dbReference>
<dbReference type="EMBL" id="CP011801">
    <property type="protein sequence ID" value="ALA58356.1"/>
    <property type="molecule type" value="Genomic_DNA"/>
</dbReference>
<evidence type="ECO:0000313" key="5">
    <source>
        <dbReference type="EMBL" id="ALA58356.1"/>
    </source>
</evidence>
<feature type="domain" description="HTH merR-type" evidence="4">
    <location>
        <begin position="4"/>
        <end position="73"/>
    </location>
</feature>
<dbReference type="InterPro" id="IPR009061">
    <property type="entry name" value="DNA-bd_dom_put_sf"/>
</dbReference>
<dbReference type="PROSITE" id="PS00552">
    <property type="entry name" value="HTH_MERR_1"/>
    <property type="match status" value="1"/>
</dbReference>
<dbReference type="AlphaFoldDB" id="A0A0K2GBL1"/>
<evidence type="ECO:0000256" key="3">
    <source>
        <dbReference type="ARBA" id="ARBA00023163"/>
    </source>
</evidence>
<evidence type="ECO:0000259" key="4">
    <source>
        <dbReference type="PROSITE" id="PS50937"/>
    </source>
</evidence>
<dbReference type="PATRIC" id="fig|42253.5.peg.1908"/>
<dbReference type="GO" id="GO:0003700">
    <property type="term" value="F:DNA-binding transcription factor activity"/>
    <property type="evidence" value="ECO:0007669"/>
    <property type="project" value="InterPro"/>
</dbReference>
<reference evidence="5 6" key="1">
    <citation type="journal article" date="2015" name="Proc. Natl. Acad. Sci. U.S.A.">
        <title>Expanded metabolic versatility of ubiquitous nitrite-oxidizing bacteria from the genus Nitrospira.</title>
        <authorList>
            <person name="Koch H."/>
            <person name="Lucker S."/>
            <person name="Albertsen M."/>
            <person name="Kitzinger K."/>
            <person name="Herbold C."/>
            <person name="Spieck E."/>
            <person name="Nielsen P.H."/>
            <person name="Wagner M."/>
            <person name="Daims H."/>
        </authorList>
    </citation>
    <scope>NUCLEOTIDE SEQUENCE [LARGE SCALE GENOMIC DNA]</scope>
    <source>
        <strain evidence="5 6">NSP M-1</strain>
    </source>
</reference>
<dbReference type="PANTHER" id="PTHR30204:SF94">
    <property type="entry name" value="HEAVY METAL-DEPENDENT TRANSCRIPTIONAL REGULATOR HI_0293-RELATED"/>
    <property type="match status" value="1"/>
</dbReference>
<proteinExistence type="predicted"/>
<dbReference type="PRINTS" id="PR00040">
    <property type="entry name" value="HTHMERR"/>
</dbReference>
<dbReference type="Proteomes" id="UP000069205">
    <property type="component" value="Chromosome"/>
</dbReference>
<keyword evidence="3" id="KW-0804">Transcription</keyword>
<dbReference type="SMART" id="SM00422">
    <property type="entry name" value="HTH_MERR"/>
    <property type="match status" value="1"/>
</dbReference>
<organism evidence="5 6">
    <name type="scientific">Nitrospira moscoviensis</name>
    <dbReference type="NCBI Taxonomy" id="42253"/>
    <lineage>
        <taxon>Bacteria</taxon>
        <taxon>Pseudomonadati</taxon>
        <taxon>Nitrospirota</taxon>
        <taxon>Nitrospiria</taxon>
        <taxon>Nitrospirales</taxon>
        <taxon>Nitrospiraceae</taxon>
        <taxon>Nitrospira</taxon>
    </lineage>
</organism>
<dbReference type="InterPro" id="IPR000551">
    <property type="entry name" value="MerR-type_HTH_dom"/>
</dbReference>
<dbReference type="PANTHER" id="PTHR30204">
    <property type="entry name" value="REDOX-CYCLING DRUG-SENSING TRANSCRIPTIONAL ACTIVATOR SOXR"/>
    <property type="match status" value="1"/>
</dbReference>
<dbReference type="Pfam" id="PF00376">
    <property type="entry name" value="MerR"/>
    <property type="match status" value="1"/>
</dbReference>
<accession>A0A0K2GBL1</accession>
<dbReference type="GO" id="GO:0003677">
    <property type="term" value="F:DNA binding"/>
    <property type="evidence" value="ECO:0007669"/>
    <property type="project" value="UniProtKB-KW"/>
</dbReference>
<dbReference type="InterPro" id="IPR047057">
    <property type="entry name" value="MerR_fam"/>
</dbReference>
<keyword evidence="2" id="KW-0238">DNA-binding</keyword>
<dbReference type="InterPro" id="IPR015358">
    <property type="entry name" value="Tscrpt_reg_MerR_DNA-bd"/>
</dbReference>